<dbReference type="EMBL" id="FPCH01000003">
    <property type="protein sequence ID" value="SFV37364.1"/>
    <property type="molecule type" value="Genomic_DNA"/>
</dbReference>
<evidence type="ECO:0000313" key="3">
    <source>
        <dbReference type="Proteomes" id="UP000199423"/>
    </source>
</evidence>
<dbReference type="Proteomes" id="UP000199423">
    <property type="component" value="Unassembled WGS sequence"/>
</dbReference>
<dbReference type="InterPro" id="IPR012902">
    <property type="entry name" value="N_methyl_site"/>
</dbReference>
<gene>
    <name evidence="2" type="ORF">SAMN04488557_3125</name>
</gene>
<dbReference type="STRING" id="51670.SAMN04488557_3125"/>
<feature type="transmembrane region" description="Helical" evidence="1">
    <location>
        <begin position="21"/>
        <end position="44"/>
    </location>
</feature>
<organism evidence="2 3">
    <name type="scientific">Hyphomicrobium facile</name>
    <dbReference type="NCBI Taxonomy" id="51670"/>
    <lineage>
        <taxon>Bacteria</taxon>
        <taxon>Pseudomonadati</taxon>
        <taxon>Pseudomonadota</taxon>
        <taxon>Alphaproteobacteria</taxon>
        <taxon>Hyphomicrobiales</taxon>
        <taxon>Hyphomicrobiaceae</taxon>
        <taxon>Hyphomicrobium</taxon>
    </lineage>
</organism>
<dbReference type="Gene3D" id="3.30.700.10">
    <property type="entry name" value="Glycoprotein, Type 4 Pilin"/>
    <property type="match status" value="1"/>
</dbReference>
<sequence length="162" mass="17203">MRTRTLRAGNRQRSASGSAGFTLMEVLAVMLIIAMTAAAIATLYRSPSGSAQIKTAALLAASRLRDLRANAMTSGNERVATIHLDARAMEFSDGSAPISFSRAMKMDVTAADGEIRSPTVTGVRFYPNGSSTGATINLEMEGRGYEIRVNWLTGRVSTGALN</sequence>
<dbReference type="SUPFAM" id="SSF54523">
    <property type="entry name" value="Pili subunits"/>
    <property type="match status" value="1"/>
</dbReference>
<keyword evidence="3" id="KW-1185">Reference proteome</keyword>
<keyword evidence="1" id="KW-0472">Membrane</keyword>
<reference evidence="3" key="1">
    <citation type="submission" date="2016-10" db="EMBL/GenBank/DDBJ databases">
        <authorList>
            <person name="Varghese N."/>
            <person name="Submissions S."/>
        </authorList>
    </citation>
    <scope>NUCLEOTIDE SEQUENCE [LARGE SCALE GENOMIC DNA]</scope>
    <source>
        <strain evidence="3">DSM 1565</strain>
    </source>
</reference>
<keyword evidence="1" id="KW-0812">Transmembrane</keyword>
<name>A0A1I7NRR4_9HYPH</name>
<accession>A0A1I7NRR4</accession>
<dbReference type="NCBIfam" id="TIGR02532">
    <property type="entry name" value="IV_pilin_GFxxxE"/>
    <property type="match status" value="1"/>
</dbReference>
<protein>
    <submittedName>
        <fullName evidence="2">General secretion pathway protein H</fullName>
    </submittedName>
</protein>
<dbReference type="RefSeq" id="WP_244531286.1">
    <property type="nucleotide sequence ID" value="NZ_FPCH01000003.1"/>
</dbReference>
<dbReference type="AlphaFoldDB" id="A0A1I7NRR4"/>
<evidence type="ECO:0000313" key="2">
    <source>
        <dbReference type="EMBL" id="SFV37364.1"/>
    </source>
</evidence>
<dbReference type="InterPro" id="IPR045584">
    <property type="entry name" value="Pilin-like"/>
</dbReference>
<proteinExistence type="predicted"/>
<keyword evidence="1" id="KW-1133">Transmembrane helix</keyword>
<evidence type="ECO:0000256" key="1">
    <source>
        <dbReference type="SAM" id="Phobius"/>
    </source>
</evidence>